<dbReference type="Gene3D" id="3.90.550.10">
    <property type="entry name" value="Spore Coat Polysaccharide Biosynthesis Protein SpsA, Chain A"/>
    <property type="match status" value="1"/>
</dbReference>
<dbReference type="EMBL" id="CP000481">
    <property type="protein sequence ID" value="ABK52438.1"/>
    <property type="molecule type" value="Genomic_DNA"/>
</dbReference>
<name>A0LSM8_ACIC1</name>
<sequence>MPGYDAIVLAGGRSSRLGRDKAMAVVGGRRLLARALDAVQTADRVVVVGAPRPLRVGPTVSWTAEEPPFGGPAAGLAHGLRWLARDRGPSVDRVVVVLAVDVPFAGVAVPRLIETVRGDPSVDAAMLRDPDGVPQPLIAAYRAHVLLERLGDADWRNRPIREVVAKLSVVRLVAPGDPGDGNGPPVPIGLGAADPGERRRAGADWRFVVLDCDTPEQLRAAQRWAARLQRPQRGTDDRGDSS</sequence>
<dbReference type="AlphaFoldDB" id="A0LSM8"/>
<feature type="region of interest" description="Disordered" evidence="2">
    <location>
        <begin position="176"/>
        <end position="197"/>
    </location>
</feature>
<proteinExistence type="predicted"/>
<dbReference type="GO" id="GO:0016779">
    <property type="term" value="F:nucleotidyltransferase activity"/>
    <property type="evidence" value="ECO:0007669"/>
    <property type="project" value="UniProtKB-ARBA"/>
</dbReference>
<evidence type="ECO:0000313" key="4">
    <source>
        <dbReference type="EMBL" id="ABK52438.1"/>
    </source>
</evidence>
<dbReference type="RefSeq" id="WP_011719501.1">
    <property type="nucleotide sequence ID" value="NC_008578.1"/>
</dbReference>
<evidence type="ECO:0000256" key="2">
    <source>
        <dbReference type="SAM" id="MobiDB-lite"/>
    </source>
</evidence>
<accession>A0LSM8</accession>
<protein>
    <submittedName>
        <fullName evidence="4">Molybdopterin-guanine dinucleotide biosynthesis protein A-like protein</fullName>
    </submittedName>
</protein>
<dbReference type="InterPro" id="IPR029044">
    <property type="entry name" value="Nucleotide-diphossugar_trans"/>
</dbReference>
<dbReference type="InterPro" id="IPR025877">
    <property type="entry name" value="MobA-like_NTP_Trfase"/>
</dbReference>
<dbReference type="OrthoDB" id="4408226at2"/>
<dbReference type="HOGENOM" id="CLU_055597_1_2_11"/>
<feature type="domain" description="MobA-like NTP transferase" evidence="3">
    <location>
        <begin position="6"/>
        <end position="154"/>
    </location>
</feature>
<organism evidence="4 5">
    <name type="scientific">Acidothermus cellulolyticus (strain ATCC 43068 / DSM 8971 / 11B)</name>
    <dbReference type="NCBI Taxonomy" id="351607"/>
    <lineage>
        <taxon>Bacteria</taxon>
        <taxon>Bacillati</taxon>
        <taxon>Actinomycetota</taxon>
        <taxon>Actinomycetes</taxon>
        <taxon>Acidothermales</taxon>
        <taxon>Acidothermaceae</taxon>
        <taxon>Acidothermus</taxon>
    </lineage>
</organism>
<evidence type="ECO:0000256" key="1">
    <source>
        <dbReference type="ARBA" id="ARBA00022679"/>
    </source>
</evidence>
<dbReference type="Proteomes" id="UP000008221">
    <property type="component" value="Chromosome"/>
</dbReference>
<keyword evidence="1" id="KW-0808">Transferase</keyword>
<dbReference type="KEGG" id="ace:Acel_0665"/>
<dbReference type="STRING" id="351607.Acel_0665"/>
<gene>
    <name evidence="4" type="ordered locus">Acel_0665</name>
</gene>
<dbReference type="PANTHER" id="PTHR19136:SF81">
    <property type="entry name" value="MOLYBDENUM COFACTOR GUANYLYLTRANSFERASE"/>
    <property type="match status" value="1"/>
</dbReference>
<dbReference type="InParanoid" id="A0LSM8"/>
<reference evidence="4 5" key="1">
    <citation type="journal article" date="2009" name="Genome Res.">
        <title>Complete genome of the cellulolytic thermophile Acidothermus cellulolyticus 11B provides insights into its ecophysiological and evolutionary adaptations.</title>
        <authorList>
            <person name="Barabote R.D."/>
            <person name="Xie G."/>
            <person name="Leu D.H."/>
            <person name="Normand P."/>
            <person name="Necsulea A."/>
            <person name="Daubin V."/>
            <person name="Medigue C."/>
            <person name="Adney W.S."/>
            <person name="Xu X.C."/>
            <person name="Lapidus A."/>
            <person name="Parales R.E."/>
            <person name="Detter C."/>
            <person name="Pujic P."/>
            <person name="Bruce D."/>
            <person name="Lavire C."/>
            <person name="Challacombe J.F."/>
            <person name="Brettin T.S."/>
            <person name="Berry A.M."/>
        </authorList>
    </citation>
    <scope>NUCLEOTIDE SEQUENCE [LARGE SCALE GENOMIC DNA]</scope>
    <source>
        <strain evidence="5">ATCC 43068 / DSM 8971 / 11B</strain>
    </source>
</reference>
<evidence type="ECO:0000313" key="5">
    <source>
        <dbReference type="Proteomes" id="UP000008221"/>
    </source>
</evidence>
<dbReference type="Pfam" id="PF12804">
    <property type="entry name" value="NTP_transf_3"/>
    <property type="match status" value="1"/>
</dbReference>
<dbReference type="SUPFAM" id="SSF53448">
    <property type="entry name" value="Nucleotide-diphospho-sugar transferases"/>
    <property type="match status" value="1"/>
</dbReference>
<evidence type="ECO:0000259" key="3">
    <source>
        <dbReference type="Pfam" id="PF12804"/>
    </source>
</evidence>
<dbReference type="PANTHER" id="PTHR19136">
    <property type="entry name" value="MOLYBDENUM COFACTOR GUANYLYLTRANSFERASE"/>
    <property type="match status" value="1"/>
</dbReference>
<dbReference type="eggNOG" id="COG0746">
    <property type="taxonomic scope" value="Bacteria"/>
</dbReference>
<keyword evidence="5" id="KW-1185">Reference proteome</keyword>